<name>A0A2P2PDD4_RHIMU</name>
<dbReference type="AlphaFoldDB" id="A0A2P2PDD4"/>
<protein>
    <submittedName>
        <fullName evidence="1">Uncharacterized protein</fullName>
    </submittedName>
</protein>
<accession>A0A2P2PDD4</accession>
<sequence>MVKHVKRFYIFIHQRFVFELLFSCIGA</sequence>
<reference evidence="1" key="1">
    <citation type="submission" date="2018-02" db="EMBL/GenBank/DDBJ databases">
        <title>Rhizophora mucronata_Transcriptome.</title>
        <authorList>
            <person name="Meera S.P."/>
            <person name="Sreeshan A."/>
            <person name="Augustine A."/>
        </authorList>
    </citation>
    <scope>NUCLEOTIDE SEQUENCE</scope>
    <source>
        <tissue evidence="1">Leaf</tissue>
    </source>
</reference>
<dbReference type="EMBL" id="GGEC01072250">
    <property type="protein sequence ID" value="MBX52734.1"/>
    <property type="molecule type" value="Transcribed_RNA"/>
</dbReference>
<proteinExistence type="predicted"/>
<organism evidence="1">
    <name type="scientific">Rhizophora mucronata</name>
    <name type="common">Asiatic mangrove</name>
    <dbReference type="NCBI Taxonomy" id="61149"/>
    <lineage>
        <taxon>Eukaryota</taxon>
        <taxon>Viridiplantae</taxon>
        <taxon>Streptophyta</taxon>
        <taxon>Embryophyta</taxon>
        <taxon>Tracheophyta</taxon>
        <taxon>Spermatophyta</taxon>
        <taxon>Magnoliopsida</taxon>
        <taxon>eudicotyledons</taxon>
        <taxon>Gunneridae</taxon>
        <taxon>Pentapetalae</taxon>
        <taxon>rosids</taxon>
        <taxon>fabids</taxon>
        <taxon>Malpighiales</taxon>
        <taxon>Rhizophoraceae</taxon>
        <taxon>Rhizophora</taxon>
    </lineage>
</organism>
<evidence type="ECO:0000313" key="1">
    <source>
        <dbReference type="EMBL" id="MBX52734.1"/>
    </source>
</evidence>